<feature type="compositionally biased region" description="Basic and acidic residues" evidence="1">
    <location>
        <begin position="244"/>
        <end position="283"/>
    </location>
</feature>
<name>A0A0P9ESZ3_RHOGW</name>
<feature type="compositionally biased region" description="Basic and acidic residues" evidence="1">
    <location>
        <begin position="392"/>
        <end position="403"/>
    </location>
</feature>
<dbReference type="RefSeq" id="XP_018268433.1">
    <property type="nucleotide sequence ID" value="XM_018414868.1"/>
</dbReference>
<evidence type="ECO:0000313" key="3">
    <source>
        <dbReference type="Proteomes" id="UP000053890"/>
    </source>
</evidence>
<dbReference type="OrthoDB" id="2538248at2759"/>
<dbReference type="OMA" id="NEACERQ"/>
<evidence type="ECO:0000313" key="2">
    <source>
        <dbReference type="EMBL" id="KPV72384.1"/>
    </source>
</evidence>
<keyword evidence="3" id="KW-1185">Reference proteome</keyword>
<feature type="compositionally biased region" description="Low complexity" evidence="1">
    <location>
        <begin position="181"/>
        <end position="196"/>
    </location>
</feature>
<organism evidence="2 3">
    <name type="scientific">Rhodotorula graminis (strain WP1)</name>
    <dbReference type="NCBI Taxonomy" id="578459"/>
    <lineage>
        <taxon>Eukaryota</taxon>
        <taxon>Fungi</taxon>
        <taxon>Dikarya</taxon>
        <taxon>Basidiomycota</taxon>
        <taxon>Pucciniomycotina</taxon>
        <taxon>Microbotryomycetes</taxon>
        <taxon>Sporidiobolales</taxon>
        <taxon>Sporidiobolaceae</taxon>
        <taxon>Rhodotorula</taxon>
    </lineage>
</organism>
<proteinExistence type="predicted"/>
<protein>
    <submittedName>
        <fullName evidence="2">Uncharacterized protein</fullName>
    </submittedName>
</protein>
<feature type="compositionally biased region" description="Acidic residues" evidence="1">
    <location>
        <begin position="135"/>
        <end position="148"/>
    </location>
</feature>
<evidence type="ECO:0000256" key="1">
    <source>
        <dbReference type="SAM" id="MobiDB-lite"/>
    </source>
</evidence>
<feature type="region of interest" description="Disordered" evidence="1">
    <location>
        <begin position="122"/>
        <end position="310"/>
    </location>
</feature>
<dbReference type="Proteomes" id="UP000053890">
    <property type="component" value="Unassembled WGS sequence"/>
</dbReference>
<gene>
    <name evidence="2" type="ORF">RHOBADRAFT_46835</name>
</gene>
<feature type="compositionally biased region" description="Basic and acidic residues" evidence="1">
    <location>
        <begin position="62"/>
        <end position="75"/>
    </location>
</feature>
<reference evidence="2 3" key="1">
    <citation type="journal article" date="2015" name="Front. Microbiol.">
        <title>Genome sequence of the plant growth promoting endophytic yeast Rhodotorula graminis WP1.</title>
        <authorList>
            <person name="Firrincieli A."/>
            <person name="Otillar R."/>
            <person name="Salamov A."/>
            <person name="Schmutz J."/>
            <person name="Khan Z."/>
            <person name="Redman R.S."/>
            <person name="Fleck N.D."/>
            <person name="Lindquist E."/>
            <person name="Grigoriev I.V."/>
            <person name="Doty S.L."/>
        </authorList>
    </citation>
    <scope>NUCLEOTIDE SEQUENCE [LARGE SCALE GENOMIC DNA]</scope>
    <source>
        <strain evidence="2 3">WP1</strain>
    </source>
</reference>
<sequence length="449" mass="47955">MPPRELPSLQRIYDKTVRDGVDALKAKDLRRLLREDEGFECTDAEWMGGLRAAAVAQWMDLQRARHDDDDHDHDSPPPVKRAKKAKKERATSDDDEDEPAPKNKYDRAAERNLGIFMSVPDVFGGAIGAGAGDLGEMDLCDDDSDESSSEGSASPSASPEPPKKRRRKSSAASSDEDVEVDSPSASGSGSRSPAPSTTKGKGKKRDSTTSSTSQAKKMGGGKTARAKAPKGGFKSAEFIADSDDSSHELPTRDGDDDGGREGTSRKDKDKGKARAKGAGEGKGKGKKKERKVPEPKEGDAPRGTDDEEARIKKLKDLLAAASGPRAFTAATGAERTLSVERRTEVLEGHLQVLGLAVKSGRLPSLSKAKEVGEKRLLAKEMQELAGNPSKTGLRDGKRVHVDSSDDDGGDSFAGPSKSKPVGEKARMREVVEQRKAFASFLGDQSSESD</sequence>
<accession>A0A0P9ESZ3</accession>
<feature type="region of interest" description="Disordered" evidence="1">
    <location>
        <begin position="383"/>
        <end position="427"/>
    </location>
</feature>
<feature type="compositionally biased region" description="Basic and acidic residues" evidence="1">
    <location>
        <begin position="291"/>
        <end position="310"/>
    </location>
</feature>
<feature type="region of interest" description="Disordered" evidence="1">
    <location>
        <begin position="62"/>
        <end position="107"/>
    </location>
</feature>
<dbReference type="AlphaFoldDB" id="A0A0P9ESZ3"/>
<dbReference type="GeneID" id="28975316"/>
<dbReference type="EMBL" id="KQ474087">
    <property type="protein sequence ID" value="KPV72384.1"/>
    <property type="molecule type" value="Genomic_DNA"/>
</dbReference>